<protein>
    <submittedName>
        <fullName evidence="2">Uncharacterized protein</fullName>
    </submittedName>
</protein>
<name>A0A7S9KZI8_9SPHI</name>
<reference evidence="2 3" key="1">
    <citation type="submission" date="2020-11" db="EMBL/GenBank/DDBJ databases">
        <title>Pedobacter endophytica, an endophytic bacteria isolated form Carex pumila.</title>
        <authorList>
            <person name="Peng Y."/>
            <person name="Jiang L."/>
            <person name="Lee J."/>
        </authorList>
    </citation>
    <scope>NUCLEOTIDE SEQUENCE [LARGE SCALE GENOMIC DNA]</scope>
    <source>
        <strain evidence="2 3">JBR3-12</strain>
    </source>
</reference>
<dbReference type="RefSeq" id="WP_196098838.1">
    <property type="nucleotide sequence ID" value="NZ_CP064939.1"/>
</dbReference>
<keyword evidence="3" id="KW-1185">Reference proteome</keyword>
<feature type="compositionally biased region" description="Polar residues" evidence="1">
    <location>
        <begin position="33"/>
        <end position="42"/>
    </location>
</feature>
<organism evidence="2 3">
    <name type="scientific">Pedobacter endophyticus</name>
    <dbReference type="NCBI Taxonomy" id="2789740"/>
    <lineage>
        <taxon>Bacteria</taxon>
        <taxon>Pseudomonadati</taxon>
        <taxon>Bacteroidota</taxon>
        <taxon>Sphingobacteriia</taxon>
        <taxon>Sphingobacteriales</taxon>
        <taxon>Sphingobacteriaceae</taxon>
        <taxon>Pedobacter</taxon>
    </lineage>
</organism>
<evidence type="ECO:0000313" key="2">
    <source>
        <dbReference type="EMBL" id="QPH39371.1"/>
    </source>
</evidence>
<sequence length="69" mass="7704">MENNKDKEQGKVIENELLDNKVEDVREHDSLDNNKSSKQGTTLFEKDKDRKNNPLGPGHEPGTTPGSSI</sequence>
<feature type="region of interest" description="Disordered" evidence="1">
    <location>
        <begin position="1"/>
        <end position="69"/>
    </location>
</feature>
<dbReference type="AlphaFoldDB" id="A0A7S9KZI8"/>
<proteinExistence type="predicted"/>
<dbReference type="Proteomes" id="UP000594759">
    <property type="component" value="Chromosome"/>
</dbReference>
<feature type="compositionally biased region" description="Basic and acidic residues" evidence="1">
    <location>
        <begin position="1"/>
        <end position="32"/>
    </location>
</feature>
<dbReference type="KEGG" id="pex:IZT61_20395"/>
<dbReference type="EMBL" id="CP064939">
    <property type="protein sequence ID" value="QPH39371.1"/>
    <property type="molecule type" value="Genomic_DNA"/>
</dbReference>
<accession>A0A7S9KZI8</accession>
<evidence type="ECO:0000256" key="1">
    <source>
        <dbReference type="SAM" id="MobiDB-lite"/>
    </source>
</evidence>
<gene>
    <name evidence="2" type="ORF">IZT61_20395</name>
</gene>
<evidence type="ECO:0000313" key="3">
    <source>
        <dbReference type="Proteomes" id="UP000594759"/>
    </source>
</evidence>